<dbReference type="STRING" id="53408.A9C11_11150"/>
<protein>
    <submittedName>
        <fullName evidence="2">Flagellar protein FilC</fullName>
    </submittedName>
    <submittedName>
        <fullName evidence="3">Transporter</fullName>
    </submittedName>
</protein>
<name>A0A127MVW3_9PSED</name>
<keyword evidence="1" id="KW-0732">Signal</keyword>
<evidence type="ECO:0000313" key="3">
    <source>
        <dbReference type="EMBL" id="MDF3845276.1"/>
    </source>
</evidence>
<evidence type="ECO:0000256" key="1">
    <source>
        <dbReference type="SAM" id="SignalP"/>
    </source>
</evidence>
<dbReference type="EMBL" id="JARJLR010000441">
    <property type="protein sequence ID" value="MDF3845276.1"/>
    <property type="molecule type" value="Genomic_DNA"/>
</dbReference>
<dbReference type="InterPro" id="IPR025737">
    <property type="entry name" value="FApF"/>
</dbReference>
<reference evidence="2 4" key="1">
    <citation type="submission" date="2016-05" db="EMBL/GenBank/DDBJ databases">
        <title>Genome Sequence of Pseudomonas citronellolis Strain SJTE-3, an Estrogens and Persistent Organic Pollutants degradation strain.</title>
        <authorList>
            <person name="Liang R."/>
        </authorList>
    </citation>
    <scope>NUCLEOTIDE SEQUENCE [LARGE SCALE GENOMIC DNA]</scope>
    <source>
        <strain evidence="2 4">SJTE-3</strain>
    </source>
</reference>
<dbReference type="Proteomes" id="UP000077748">
    <property type="component" value="Chromosome"/>
</dbReference>
<dbReference type="KEGG" id="pcq:PcP3B5_39400"/>
<evidence type="ECO:0000313" key="4">
    <source>
        <dbReference type="Proteomes" id="UP000077748"/>
    </source>
</evidence>
<dbReference type="Proteomes" id="UP001220662">
    <property type="component" value="Unassembled WGS sequence"/>
</dbReference>
<dbReference type="Pfam" id="PF13557">
    <property type="entry name" value="Phenol_MetA_deg"/>
    <property type="match status" value="1"/>
</dbReference>
<proteinExistence type="predicted"/>
<sequence length="334" mass="36749">MRFRGYACAAILALLASGPAPAEEGSVDQARDALAKKADDADSAKALEEVFQAAEKSYTLLKKGERTLTYGLDYSMMRDTRIQQVRTGDSVYSVLATSEAQHTFTNSFTFDYGIWDNLTFSLRLPFVAKYDTESDVHAYSLGDISATLRWQPWAAMRGRPVTTFYATLGLPTGDSPFDMNPDKDVSTGNGYYSLGVGANMSYVIDPVVLYGSLGYTYNLKVDNIHQNQYGEELNKVTPGDTLNFAMGMAYALSYDVSLATSYQMAYQMKSRYHFDTRTVEAPEQTSAVMNFSLGLRTSPDYIVNVNAGFGLTEDSPDILLGVSLPLDIKGLKPD</sequence>
<gene>
    <name evidence="2" type="ORF">A9C11_11150</name>
    <name evidence="3" type="ORF">P3W55_26515</name>
</gene>
<keyword evidence="2" id="KW-0966">Cell projection</keyword>
<feature type="chain" id="PRO_5007798197" evidence="1">
    <location>
        <begin position="23"/>
        <end position="334"/>
    </location>
</feature>
<keyword evidence="2" id="KW-0969">Cilium</keyword>
<dbReference type="RefSeq" id="WP_009618707.1">
    <property type="nucleotide sequence ID" value="NZ_CALEBV010000021.1"/>
</dbReference>
<keyword evidence="2" id="KW-0282">Flagellum</keyword>
<feature type="signal peptide" evidence="1">
    <location>
        <begin position="1"/>
        <end position="22"/>
    </location>
</feature>
<dbReference type="AlphaFoldDB" id="A0A127MVW3"/>
<dbReference type="GeneID" id="72996987"/>
<organism evidence="2 4">
    <name type="scientific">Pseudomonas citronellolis</name>
    <dbReference type="NCBI Taxonomy" id="53408"/>
    <lineage>
        <taxon>Bacteria</taxon>
        <taxon>Pseudomonadati</taxon>
        <taxon>Pseudomonadota</taxon>
        <taxon>Gammaproteobacteria</taxon>
        <taxon>Pseudomonadales</taxon>
        <taxon>Pseudomonadaceae</taxon>
        <taxon>Pseudomonas</taxon>
    </lineage>
</organism>
<dbReference type="EMBL" id="CP015878">
    <property type="protein sequence ID" value="ANI14507.1"/>
    <property type="molecule type" value="Genomic_DNA"/>
</dbReference>
<reference evidence="3" key="2">
    <citation type="submission" date="2023-03" db="EMBL/GenBank/DDBJ databases">
        <title>Draft assemblies of triclosan tolerant bacteria isolated from returned activated sludge.</title>
        <authorList>
            <person name="Van Hamelsveld S."/>
        </authorList>
    </citation>
    <scope>NUCLEOTIDE SEQUENCE</scope>
    <source>
        <strain evidence="3">GW210015_S63</strain>
    </source>
</reference>
<evidence type="ECO:0000313" key="2">
    <source>
        <dbReference type="EMBL" id="ANI14507.1"/>
    </source>
</evidence>
<accession>A0A127MVW3</accession>